<evidence type="ECO:0000313" key="2">
    <source>
        <dbReference type="EMBL" id="KAG7162369.1"/>
    </source>
</evidence>
<keyword evidence="2" id="KW-0675">Receptor</keyword>
<protein>
    <submittedName>
        <fullName evidence="2">Putative olfactory ionotropic receptor IR4-like 7</fullName>
    </submittedName>
</protein>
<evidence type="ECO:0000313" key="3">
    <source>
        <dbReference type="Proteomes" id="UP000747542"/>
    </source>
</evidence>
<dbReference type="EMBL" id="JAHLQT010027705">
    <property type="protein sequence ID" value="KAG7162369.1"/>
    <property type="molecule type" value="Genomic_DNA"/>
</dbReference>
<dbReference type="Proteomes" id="UP000747542">
    <property type="component" value="Unassembled WGS sequence"/>
</dbReference>
<accession>A0A8J5JZM4</accession>
<feature type="chain" id="PRO_5035236487" evidence="1">
    <location>
        <begin position="20"/>
        <end position="181"/>
    </location>
</feature>
<proteinExistence type="predicted"/>
<dbReference type="AlphaFoldDB" id="A0A8J5JZM4"/>
<name>A0A8J5JZM4_HOMAM</name>
<gene>
    <name evidence="2" type="primary">Ir4-L7</name>
    <name evidence="2" type="ORF">Hamer_G007888</name>
</gene>
<keyword evidence="1" id="KW-0732">Signal</keyword>
<sequence>MSVTTVLLFLADAVILAISQLTPYGGQETLVLASGAVEATLVSEAENGRCSTILLSDGSTSPRSLFAMLGKLPASGGLAVFEVAVDGQEANVTLAQLSRVVDEARRLRQVSWCVTVVVVSDDPAFLAAFAEWSLKGHLLVWSTRLLVVTRLPLLELHHLHKILSMTNSMLLVVDDTSGNMK</sequence>
<organism evidence="2 3">
    <name type="scientific">Homarus americanus</name>
    <name type="common">American lobster</name>
    <dbReference type="NCBI Taxonomy" id="6706"/>
    <lineage>
        <taxon>Eukaryota</taxon>
        <taxon>Metazoa</taxon>
        <taxon>Ecdysozoa</taxon>
        <taxon>Arthropoda</taxon>
        <taxon>Crustacea</taxon>
        <taxon>Multicrustacea</taxon>
        <taxon>Malacostraca</taxon>
        <taxon>Eumalacostraca</taxon>
        <taxon>Eucarida</taxon>
        <taxon>Decapoda</taxon>
        <taxon>Pleocyemata</taxon>
        <taxon>Astacidea</taxon>
        <taxon>Nephropoidea</taxon>
        <taxon>Nephropidae</taxon>
        <taxon>Homarus</taxon>
    </lineage>
</organism>
<feature type="non-terminal residue" evidence="2">
    <location>
        <position position="181"/>
    </location>
</feature>
<evidence type="ECO:0000256" key="1">
    <source>
        <dbReference type="SAM" id="SignalP"/>
    </source>
</evidence>
<reference evidence="2" key="1">
    <citation type="journal article" date="2021" name="Sci. Adv.">
        <title>The American lobster genome reveals insights on longevity, neural, and immune adaptations.</title>
        <authorList>
            <person name="Polinski J.M."/>
            <person name="Zimin A.V."/>
            <person name="Clark K.F."/>
            <person name="Kohn A.B."/>
            <person name="Sadowski N."/>
            <person name="Timp W."/>
            <person name="Ptitsyn A."/>
            <person name="Khanna P."/>
            <person name="Romanova D.Y."/>
            <person name="Williams P."/>
            <person name="Greenwood S.J."/>
            <person name="Moroz L.L."/>
            <person name="Walt D.R."/>
            <person name="Bodnar A.G."/>
        </authorList>
    </citation>
    <scope>NUCLEOTIDE SEQUENCE</scope>
    <source>
        <strain evidence="2">GMGI-L3</strain>
    </source>
</reference>
<keyword evidence="3" id="KW-1185">Reference proteome</keyword>
<comment type="caution">
    <text evidence="2">The sequence shown here is derived from an EMBL/GenBank/DDBJ whole genome shotgun (WGS) entry which is preliminary data.</text>
</comment>
<feature type="signal peptide" evidence="1">
    <location>
        <begin position="1"/>
        <end position="19"/>
    </location>
</feature>